<comment type="caution">
    <text evidence="1">The sequence shown here is derived from an EMBL/GenBank/DDBJ whole genome shotgun (WGS) entry which is preliminary data.</text>
</comment>
<proteinExistence type="predicted"/>
<evidence type="ECO:0000313" key="1">
    <source>
        <dbReference type="EMBL" id="MPM19926.1"/>
    </source>
</evidence>
<dbReference type="AlphaFoldDB" id="A0A644XUP1"/>
<dbReference type="EMBL" id="VSSQ01003274">
    <property type="protein sequence ID" value="MPM19926.1"/>
    <property type="molecule type" value="Genomic_DNA"/>
</dbReference>
<protein>
    <submittedName>
        <fullName evidence="1">Uncharacterized protein</fullName>
    </submittedName>
</protein>
<reference evidence="1" key="1">
    <citation type="submission" date="2019-08" db="EMBL/GenBank/DDBJ databases">
        <authorList>
            <person name="Kucharzyk K."/>
            <person name="Murdoch R.W."/>
            <person name="Higgins S."/>
            <person name="Loffler F."/>
        </authorList>
    </citation>
    <scope>NUCLEOTIDE SEQUENCE</scope>
</reference>
<organism evidence="1">
    <name type="scientific">bioreactor metagenome</name>
    <dbReference type="NCBI Taxonomy" id="1076179"/>
    <lineage>
        <taxon>unclassified sequences</taxon>
        <taxon>metagenomes</taxon>
        <taxon>ecological metagenomes</taxon>
    </lineage>
</organism>
<accession>A0A644XUP1</accession>
<sequence length="131" mass="15736">MPFSQPARHRIQPRKPCLLASRCIPKPVHDFRQQIVQHPNFRRSDRVDRIQRFPCVLQKGVAPILCIRDCPFHADREDSALPRLMHEIDIRFRIRCRRGIRYNVRQIRRSANLRQDPPTLKFGCQRHKIDR</sequence>
<gene>
    <name evidence="1" type="ORF">SDC9_66353</name>
</gene>
<name>A0A644XUP1_9ZZZZ</name>